<proteinExistence type="predicted"/>
<gene>
    <name evidence="3" type="ORF">PLESHI_07470</name>
</gene>
<dbReference type="InterPro" id="IPR028098">
    <property type="entry name" value="Glyco_trans_4-like_N"/>
</dbReference>
<dbReference type="Pfam" id="PF00534">
    <property type="entry name" value="Glycos_transf_1"/>
    <property type="match status" value="1"/>
</dbReference>
<dbReference type="Pfam" id="PF13439">
    <property type="entry name" value="Glyco_transf_4"/>
    <property type="match status" value="1"/>
</dbReference>
<organism evidence="3 4">
    <name type="scientific">Plesiomonas shigelloides 302-73</name>
    <dbReference type="NCBI Taxonomy" id="1315976"/>
    <lineage>
        <taxon>Bacteria</taxon>
        <taxon>Pseudomonadati</taxon>
        <taxon>Pseudomonadota</taxon>
        <taxon>Gammaproteobacteria</taxon>
        <taxon>Enterobacterales</taxon>
        <taxon>Enterobacteriaceae</taxon>
        <taxon>Plesiomonas</taxon>
    </lineage>
</organism>
<accession>R8ARM1</accession>
<sequence>MPTGRSRIIQIVQHLAPGGIETLALELHRTFREQHDSLLISLEGNYASASAHWPRLTEFQHELIFLDKQPGLQPSLLARLYRLLRQQKPDVVHTHHIGPLLYGALAGRLAKVPCLVHTEHDAWHLENPKRRKLAALLCQLGHPHLVADSEQVASAMRQYLPGCQPEVILNGIDTTRFTPADHHRRIAARQALHLPLDVPLIGCAARLEAVKGHSNLLQALSQSLTQCPSLHLVLAGTGSLDAALRQQAAALGLHDRVHFAGLLSDMTAFYHALDGFCLASQAEGLPLSPLEAQACNVPVVLTDVGGCRECTEPTTGQLVPYGDIPALAAALQRCVSQPASTAPRQFVERHASLASMAAHYLRLYQISDTSGAHLCGA</sequence>
<dbReference type="OrthoDB" id="9802524at2"/>
<comment type="caution">
    <text evidence="3">The sequence shown here is derived from an EMBL/GenBank/DDBJ whole genome shotgun (WGS) entry which is preliminary data.</text>
</comment>
<dbReference type="PANTHER" id="PTHR12526">
    <property type="entry name" value="GLYCOSYLTRANSFERASE"/>
    <property type="match status" value="1"/>
</dbReference>
<dbReference type="PANTHER" id="PTHR12526:SF630">
    <property type="entry name" value="GLYCOSYLTRANSFERASE"/>
    <property type="match status" value="1"/>
</dbReference>
<keyword evidence="4" id="KW-1185">Reference proteome</keyword>
<name>R8ARM1_PLESH</name>
<dbReference type="Proteomes" id="UP000014012">
    <property type="component" value="Unassembled WGS sequence"/>
</dbReference>
<feature type="domain" description="Glycosyl transferase family 1" evidence="1">
    <location>
        <begin position="188"/>
        <end position="341"/>
    </location>
</feature>
<keyword evidence="3" id="KW-0808">Transferase</keyword>
<evidence type="ECO:0000259" key="2">
    <source>
        <dbReference type="Pfam" id="PF13439"/>
    </source>
</evidence>
<dbReference type="EMBL" id="AQQO01000047">
    <property type="protein sequence ID" value="EON88968.1"/>
    <property type="molecule type" value="Genomic_DNA"/>
</dbReference>
<dbReference type="InterPro" id="IPR001296">
    <property type="entry name" value="Glyco_trans_1"/>
</dbReference>
<reference evidence="3 4" key="1">
    <citation type="journal article" date="2013" name="Genome Announc.">
        <title>Genome Sequence of Plesiomonas shigelloides Strain 302-73 (Serotype O1).</title>
        <authorList>
            <person name="Pique N."/>
            <person name="Aquilini E."/>
            <person name="Alioto T."/>
            <person name="Minana-Galbis D."/>
            <person name="Tomas J.M."/>
        </authorList>
    </citation>
    <scope>NUCLEOTIDE SEQUENCE [LARGE SCALE GENOMIC DNA]</scope>
    <source>
        <strain evidence="3 4">302-73</strain>
    </source>
</reference>
<feature type="domain" description="Glycosyltransferase subfamily 4-like N-terminal" evidence="2">
    <location>
        <begin position="17"/>
        <end position="176"/>
    </location>
</feature>
<dbReference type="HOGENOM" id="CLU_009583_0_3_6"/>
<evidence type="ECO:0000313" key="4">
    <source>
        <dbReference type="Proteomes" id="UP000014012"/>
    </source>
</evidence>
<dbReference type="Gene3D" id="3.40.50.2000">
    <property type="entry name" value="Glycogen Phosphorylase B"/>
    <property type="match status" value="2"/>
</dbReference>
<evidence type="ECO:0000259" key="1">
    <source>
        <dbReference type="Pfam" id="PF00534"/>
    </source>
</evidence>
<protein>
    <submittedName>
        <fullName evidence="3">Group 1 glycosyl transferase</fullName>
    </submittedName>
</protein>
<evidence type="ECO:0000313" key="3">
    <source>
        <dbReference type="EMBL" id="EON88968.1"/>
    </source>
</evidence>
<dbReference type="RefSeq" id="WP_010863117.1">
    <property type="nucleotide sequence ID" value="NZ_KB944508.1"/>
</dbReference>
<dbReference type="AlphaFoldDB" id="R8ARM1"/>
<dbReference type="PATRIC" id="fig|1315976.3.peg.1469"/>
<dbReference type="GO" id="GO:0016757">
    <property type="term" value="F:glycosyltransferase activity"/>
    <property type="evidence" value="ECO:0007669"/>
    <property type="project" value="UniProtKB-ARBA"/>
</dbReference>
<dbReference type="SUPFAM" id="SSF53756">
    <property type="entry name" value="UDP-Glycosyltransferase/glycogen phosphorylase"/>
    <property type="match status" value="1"/>
</dbReference>